<dbReference type="Pfam" id="PF02653">
    <property type="entry name" value="BPD_transp_2"/>
    <property type="match status" value="1"/>
</dbReference>
<comment type="caution">
    <text evidence="7">The sequence shown here is derived from an EMBL/GenBank/DDBJ whole genome shotgun (WGS) entry which is preliminary data.</text>
</comment>
<dbReference type="InterPro" id="IPR043428">
    <property type="entry name" value="LivM-like"/>
</dbReference>
<proteinExistence type="predicted"/>
<keyword evidence="5 6" id="KW-0472">Membrane</keyword>
<feature type="transmembrane region" description="Helical" evidence="6">
    <location>
        <begin position="240"/>
        <end position="265"/>
    </location>
</feature>
<feature type="transmembrane region" description="Helical" evidence="6">
    <location>
        <begin position="58"/>
        <end position="76"/>
    </location>
</feature>
<reference evidence="7 8" key="1">
    <citation type="submission" date="2020-08" db="EMBL/GenBank/DDBJ databases">
        <title>Sequencing the genomes of 1000 actinobacteria strains.</title>
        <authorList>
            <person name="Klenk H.-P."/>
        </authorList>
    </citation>
    <scope>NUCLEOTIDE SEQUENCE [LARGE SCALE GENOMIC DNA]</scope>
    <source>
        <strain evidence="7 8">DSM 43149</strain>
    </source>
</reference>
<keyword evidence="8" id="KW-1185">Reference proteome</keyword>
<feature type="transmembrane region" description="Helical" evidence="6">
    <location>
        <begin position="203"/>
        <end position="228"/>
    </location>
</feature>
<feature type="transmembrane region" description="Helical" evidence="6">
    <location>
        <begin position="33"/>
        <end position="51"/>
    </location>
</feature>
<comment type="subcellular location">
    <subcellularLocation>
        <location evidence="1">Cell membrane</location>
        <topology evidence="1">Multi-pass membrane protein</topology>
    </subcellularLocation>
</comment>
<dbReference type="EMBL" id="JACHNH010000001">
    <property type="protein sequence ID" value="MBB4761807.1"/>
    <property type="molecule type" value="Genomic_DNA"/>
</dbReference>
<dbReference type="AlphaFoldDB" id="A0A7W7HVZ1"/>
<protein>
    <submittedName>
        <fullName evidence="7">Branched-chain amino acid transport system permease protein</fullName>
    </submittedName>
</protein>
<evidence type="ECO:0000256" key="3">
    <source>
        <dbReference type="ARBA" id="ARBA00022692"/>
    </source>
</evidence>
<evidence type="ECO:0000256" key="4">
    <source>
        <dbReference type="ARBA" id="ARBA00022989"/>
    </source>
</evidence>
<feature type="transmembrane region" description="Helical" evidence="6">
    <location>
        <begin position="82"/>
        <end position="101"/>
    </location>
</feature>
<keyword evidence="3 6" id="KW-0812">Transmembrane</keyword>
<evidence type="ECO:0000313" key="7">
    <source>
        <dbReference type="EMBL" id="MBB4761807.1"/>
    </source>
</evidence>
<accession>A0A7W7HVZ1</accession>
<evidence type="ECO:0000256" key="2">
    <source>
        <dbReference type="ARBA" id="ARBA00022475"/>
    </source>
</evidence>
<dbReference type="PANTHER" id="PTHR30482">
    <property type="entry name" value="HIGH-AFFINITY BRANCHED-CHAIN AMINO ACID TRANSPORT SYSTEM PERMEASE"/>
    <property type="match status" value="1"/>
</dbReference>
<organism evidence="7 8">
    <name type="scientific">Actinoplanes digitatis</name>
    <dbReference type="NCBI Taxonomy" id="1868"/>
    <lineage>
        <taxon>Bacteria</taxon>
        <taxon>Bacillati</taxon>
        <taxon>Actinomycetota</taxon>
        <taxon>Actinomycetes</taxon>
        <taxon>Micromonosporales</taxon>
        <taxon>Micromonosporaceae</taxon>
        <taxon>Actinoplanes</taxon>
    </lineage>
</organism>
<dbReference type="RefSeq" id="WP_239087108.1">
    <property type="nucleotide sequence ID" value="NZ_BOMK01000001.1"/>
</dbReference>
<evidence type="ECO:0000256" key="5">
    <source>
        <dbReference type="ARBA" id="ARBA00023136"/>
    </source>
</evidence>
<keyword evidence="4 6" id="KW-1133">Transmembrane helix</keyword>
<evidence type="ECO:0000313" key="8">
    <source>
        <dbReference type="Proteomes" id="UP000578112"/>
    </source>
</evidence>
<name>A0A7W7HVZ1_9ACTN</name>
<dbReference type="InterPro" id="IPR001851">
    <property type="entry name" value="ABC_transp_permease"/>
</dbReference>
<feature type="transmembrane region" description="Helical" evidence="6">
    <location>
        <begin position="285"/>
        <end position="306"/>
    </location>
</feature>
<feature type="transmembrane region" description="Helical" evidence="6">
    <location>
        <begin position="154"/>
        <end position="173"/>
    </location>
</feature>
<dbReference type="GO" id="GO:0005886">
    <property type="term" value="C:plasma membrane"/>
    <property type="evidence" value="ECO:0007669"/>
    <property type="project" value="UniProtKB-SubCell"/>
</dbReference>
<dbReference type="GO" id="GO:0015658">
    <property type="term" value="F:branched-chain amino acid transmembrane transporter activity"/>
    <property type="evidence" value="ECO:0007669"/>
    <property type="project" value="InterPro"/>
</dbReference>
<feature type="transmembrane region" description="Helical" evidence="6">
    <location>
        <begin position="108"/>
        <end position="134"/>
    </location>
</feature>
<dbReference type="Proteomes" id="UP000578112">
    <property type="component" value="Unassembled WGS sequence"/>
</dbReference>
<gene>
    <name evidence="7" type="ORF">BJ971_002363</name>
</gene>
<evidence type="ECO:0000256" key="1">
    <source>
        <dbReference type="ARBA" id="ARBA00004651"/>
    </source>
</evidence>
<keyword evidence="2" id="KW-1003">Cell membrane</keyword>
<evidence type="ECO:0000256" key="6">
    <source>
        <dbReference type="SAM" id="Phobius"/>
    </source>
</evidence>
<sequence length="324" mass="33449">MTTPRPGTVLTAAATLALPLALRDDHLTLYVLLGLAAMVTIGLSMLMGYAGQVSLGQASFYALGGYAAGLIGVHGGPTLLGLLAAPAVAAAVALVVGVPILRLRGHQLAFATLALQLILLSLLGDATWAGGAIGLQGIPHLSIAGVELDRDIDYAYLTWAGVAVTMVVAHNVMSSRTGRGLRALATSETAAAASGVPVGRYRLLVFAVSAAFAGLAGGVYAFYVGYLAPGSFPVLLSVQFVVMAVVGGLGTIWGGLFGAAAVTLLVQLLTDFGTRPGMPSYAPSVLSYAVYAVLLVLVVLFLPHGLVPALRKWWPWHRPVRTRR</sequence>
<dbReference type="CDD" id="cd06581">
    <property type="entry name" value="TM_PBP1_LivM_like"/>
    <property type="match status" value="1"/>
</dbReference>
<dbReference type="PANTHER" id="PTHR30482:SF18">
    <property type="entry name" value="BRANCHED AMINO ACID TRANSPORT SYSTEM PERMEASE"/>
    <property type="match status" value="1"/>
</dbReference>